<protein>
    <recommendedName>
        <fullName evidence="5">Immunoglobulin domain-containing protein</fullName>
    </recommendedName>
</protein>
<organism evidence="6 7">
    <name type="scientific">Saguinus oedipus</name>
    <name type="common">Cotton-top tamarin</name>
    <name type="synonym">Oedipomidas oedipus</name>
    <dbReference type="NCBI Taxonomy" id="9490"/>
    <lineage>
        <taxon>Eukaryota</taxon>
        <taxon>Metazoa</taxon>
        <taxon>Chordata</taxon>
        <taxon>Craniata</taxon>
        <taxon>Vertebrata</taxon>
        <taxon>Euteleostomi</taxon>
        <taxon>Mammalia</taxon>
        <taxon>Eutheria</taxon>
        <taxon>Euarchontoglires</taxon>
        <taxon>Primates</taxon>
        <taxon>Haplorrhini</taxon>
        <taxon>Platyrrhini</taxon>
        <taxon>Cebidae</taxon>
        <taxon>Callitrichinae</taxon>
        <taxon>Saguinus</taxon>
    </lineage>
</organism>
<dbReference type="InterPro" id="IPR013783">
    <property type="entry name" value="Ig-like_fold"/>
</dbReference>
<dbReference type="InterPro" id="IPR050671">
    <property type="entry name" value="CD300_family_receptors"/>
</dbReference>
<evidence type="ECO:0000256" key="3">
    <source>
        <dbReference type="ARBA" id="ARBA00023136"/>
    </source>
</evidence>
<dbReference type="Gene3D" id="2.60.40.10">
    <property type="entry name" value="Immunoglobulins"/>
    <property type="match status" value="1"/>
</dbReference>
<dbReference type="InterPro" id="IPR003599">
    <property type="entry name" value="Ig_sub"/>
</dbReference>
<dbReference type="PANTHER" id="PTHR11860:SF62">
    <property type="entry name" value="CMRF35-LIKE MOLECULE 9"/>
    <property type="match status" value="1"/>
</dbReference>
<evidence type="ECO:0000256" key="1">
    <source>
        <dbReference type="ARBA" id="ARBA00004370"/>
    </source>
</evidence>
<comment type="subcellular location">
    <subcellularLocation>
        <location evidence="1">Membrane</location>
    </subcellularLocation>
</comment>
<dbReference type="Proteomes" id="UP001266305">
    <property type="component" value="Unassembled WGS sequence"/>
</dbReference>
<dbReference type="PANTHER" id="PTHR11860">
    <property type="entry name" value="POLYMERIC-IMMUNOGLOBULIN RECEPTOR"/>
    <property type="match status" value="1"/>
</dbReference>
<keyword evidence="3" id="KW-0472">Membrane</keyword>
<evidence type="ECO:0000313" key="6">
    <source>
        <dbReference type="EMBL" id="KAK2105124.1"/>
    </source>
</evidence>
<sequence length="163" mass="18093">MRLLVLLWGCLVLPGYEALEGPKEISGLEGDTVSLKCTCEEELRDHRKYGGREVGLFISCCTGTIYVGEGREAMEGRVSIRDSHQELSFTVTLRDLTLKDTGKYWCGVKKLGTDESSLIALVIFPAINPTPIKDKQSQKPLLSHLIQGKERKPVSKKTQELDG</sequence>
<dbReference type="Pfam" id="PF07686">
    <property type="entry name" value="V-set"/>
    <property type="match status" value="1"/>
</dbReference>
<comment type="caution">
    <text evidence="6">The sequence shown here is derived from an EMBL/GenBank/DDBJ whole genome shotgun (WGS) entry which is preliminary data.</text>
</comment>
<evidence type="ECO:0000256" key="4">
    <source>
        <dbReference type="SAM" id="SignalP"/>
    </source>
</evidence>
<evidence type="ECO:0000313" key="7">
    <source>
        <dbReference type="Proteomes" id="UP001266305"/>
    </source>
</evidence>
<reference evidence="6 7" key="1">
    <citation type="submission" date="2023-05" db="EMBL/GenBank/DDBJ databases">
        <title>B98-5 Cell Line De Novo Hybrid Assembly: An Optical Mapping Approach.</title>
        <authorList>
            <person name="Kananen K."/>
            <person name="Auerbach J.A."/>
            <person name="Kautto E."/>
            <person name="Blachly J.S."/>
        </authorList>
    </citation>
    <scope>NUCLEOTIDE SEQUENCE [LARGE SCALE GENOMIC DNA]</scope>
    <source>
        <strain evidence="6">B95-8</strain>
        <tissue evidence="6">Cell line</tissue>
    </source>
</reference>
<name>A0ABQ9V6X8_SAGOE</name>
<keyword evidence="4" id="KW-0732">Signal</keyword>
<feature type="chain" id="PRO_5046146604" description="Immunoglobulin domain-containing protein" evidence="4">
    <location>
        <begin position="19"/>
        <end position="163"/>
    </location>
</feature>
<accession>A0ABQ9V6X8</accession>
<dbReference type="EMBL" id="JASSZA010000007">
    <property type="protein sequence ID" value="KAK2105124.1"/>
    <property type="molecule type" value="Genomic_DNA"/>
</dbReference>
<dbReference type="InterPro" id="IPR036179">
    <property type="entry name" value="Ig-like_dom_sf"/>
</dbReference>
<dbReference type="InterPro" id="IPR013106">
    <property type="entry name" value="Ig_V-set"/>
</dbReference>
<feature type="domain" description="Immunoglobulin" evidence="5">
    <location>
        <begin position="22"/>
        <end position="124"/>
    </location>
</feature>
<keyword evidence="7" id="KW-1185">Reference proteome</keyword>
<dbReference type="SMART" id="SM00409">
    <property type="entry name" value="IG"/>
    <property type="match status" value="1"/>
</dbReference>
<gene>
    <name evidence="6" type="ORF">P7K49_014638</name>
</gene>
<dbReference type="SUPFAM" id="SSF48726">
    <property type="entry name" value="Immunoglobulin"/>
    <property type="match status" value="1"/>
</dbReference>
<evidence type="ECO:0000256" key="2">
    <source>
        <dbReference type="ARBA" id="ARBA00022692"/>
    </source>
</evidence>
<feature type="signal peptide" evidence="4">
    <location>
        <begin position="1"/>
        <end position="18"/>
    </location>
</feature>
<proteinExistence type="predicted"/>
<evidence type="ECO:0000259" key="5">
    <source>
        <dbReference type="SMART" id="SM00409"/>
    </source>
</evidence>
<keyword evidence="2" id="KW-0812">Transmembrane</keyword>